<dbReference type="Pfam" id="PF00719">
    <property type="entry name" value="Pyrophosphatase"/>
    <property type="match status" value="1"/>
</dbReference>
<comment type="cofactor">
    <cofactor evidence="1 7">
        <name>Mg(2+)</name>
        <dbReference type="ChEBI" id="CHEBI:18420"/>
    </cofactor>
</comment>
<evidence type="ECO:0000256" key="5">
    <source>
        <dbReference type="ARBA" id="ARBA00022842"/>
    </source>
</evidence>
<feature type="binding site" evidence="7">
    <location>
        <position position="20"/>
    </location>
    <ligand>
        <name>substrate</name>
    </ligand>
</feature>
<keyword evidence="9" id="KW-1185">Reference proteome</keyword>
<reference evidence="8 9" key="1">
    <citation type="submission" date="2014-03" db="EMBL/GenBank/DDBJ databases">
        <title>Genomics of Bifidobacteria.</title>
        <authorList>
            <person name="Ventura M."/>
            <person name="Milani C."/>
            <person name="Lugli G.A."/>
        </authorList>
    </citation>
    <scope>NUCLEOTIDE SEQUENCE [LARGE SCALE GENOMIC DNA]</scope>
    <source>
        <strain evidence="8 9">DSM 21395</strain>
    </source>
</reference>
<accession>A0A087BVH8</accession>
<evidence type="ECO:0000256" key="3">
    <source>
        <dbReference type="ARBA" id="ARBA00022723"/>
    </source>
</evidence>
<dbReference type="STRING" id="1437603.GCA_000771525_00924"/>
<evidence type="ECO:0000256" key="2">
    <source>
        <dbReference type="ARBA" id="ARBA00022490"/>
    </source>
</evidence>
<evidence type="ECO:0000313" key="9">
    <source>
        <dbReference type="Proteomes" id="UP000029082"/>
    </source>
</evidence>
<keyword evidence="5 7" id="KW-0460">Magnesium</keyword>
<dbReference type="PANTHER" id="PTHR10286">
    <property type="entry name" value="INORGANIC PYROPHOSPHATASE"/>
    <property type="match status" value="1"/>
</dbReference>
<evidence type="ECO:0000256" key="7">
    <source>
        <dbReference type="HAMAP-Rule" id="MF_00209"/>
    </source>
</evidence>
<feature type="binding site" evidence="7">
    <location>
        <position position="46"/>
    </location>
    <ligand>
        <name>substrate</name>
    </ligand>
</feature>
<comment type="similarity">
    <text evidence="7">Belongs to the PPase family.</text>
</comment>
<dbReference type="SUPFAM" id="SSF50324">
    <property type="entry name" value="Inorganic pyrophosphatase"/>
    <property type="match status" value="1"/>
</dbReference>
<feature type="binding site" evidence="7">
    <location>
        <position position="61"/>
    </location>
    <ligand>
        <name>Mg(2+)</name>
        <dbReference type="ChEBI" id="CHEBI:18420"/>
        <label>2</label>
    </ligand>
</feature>
<dbReference type="OrthoDB" id="5187599at2"/>
<organism evidence="8 9">
    <name type="scientific">Bifidobacterium mongoliense DSM 21395</name>
    <dbReference type="NCBI Taxonomy" id="1437603"/>
    <lineage>
        <taxon>Bacteria</taxon>
        <taxon>Bacillati</taxon>
        <taxon>Actinomycetota</taxon>
        <taxon>Actinomycetes</taxon>
        <taxon>Bifidobacteriales</taxon>
        <taxon>Bifidobacteriaceae</taxon>
        <taxon>Bifidobacterium</taxon>
    </lineage>
</organism>
<feature type="binding site" evidence="7">
    <location>
        <position position="88"/>
    </location>
    <ligand>
        <name>Mg(2+)</name>
        <dbReference type="ChEBI" id="CHEBI:18420"/>
        <label>3</label>
    </ligand>
</feature>
<dbReference type="Proteomes" id="UP000029082">
    <property type="component" value="Unassembled WGS sequence"/>
</dbReference>
<comment type="subcellular location">
    <subcellularLocation>
        <location evidence="7">Cytoplasm</location>
    </subcellularLocation>
</comment>
<dbReference type="GO" id="GO:0000287">
    <property type="term" value="F:magnesium ion binding"/>
    <property type="evidence" value="ECO:0007669"/>
    <property type="project" value="UniProtKB-UniRule"/>
</dbReference>
<evidence type="ECO:0000256" key="1">
    <source>
        <dbReference type="ARBA" id="ARBA00001946"/>
    </source>
</evidence>
<name>A0A087BVH8_9BIFI</name>
<dbReference type="CDD" id="cd00412">
    <property type="entry name" value="pyrophosphatase"/>
    <property type="match status" value="1"/>
</dbReference>
<keyword evidence="4 7" id="KW-0378">Hydrolase</keyword>
<feature type="binding site" evidence="7">
    <location>
        <position position="56"/>
    </location>
    <ligand>
        <name>Mg(2+)</name>
        <dbReference type="ChEBI" id="CHEBI:18420"/>
        <label>1</label>
    </ligand>
</feature>
<keyword evidence="3 7" id="KW-0479">Metal-binding</keyword>
<dbReference type="GO" id="GO:0004427">
    <property type="term" value="F:inorganic diphosphate phosphatase activity"/>
    <property type="evidence" value="ECO:0007669"/>
    <property type="project" value="UniProtKB-UniRule"/>
</dbReference>
<dbReference type="GO" id="GO:0005737">
    <property type="term" value="C:cytoplasm"/>
    <property type="evidence" value="ECO:0007669"/>
    <property type="project" value="UniProtKB-SubCell"/>
</dbReference>
<protein>
    <recommendedName>
        <fullName evidence="7">Inorganic pyrophosphatase</fullName>
        <ecNumber evidence="7">3.6.1.1</ecNumber>
    </recommendedName>
    <alternativeName>
        <fullName evidence="7">Pyrophosphate phospho-hydrolase</fullName>
        <shortName evidence="7">PPase</shortName>
    </alternativeName>
</protein>
<feature type="binding site" evidence="7">
    <location>
        <position position="129"/>
    </location>
    <ligand>
        <name>substrate</name>
    </ligand>
</feature>
<dbReference type="RefSeq" id="WP_033513687.1">
    <property type="nucleotide sequence ID" value="NZ_JDUO01000024.1"/>
</dbReference>
<comment type="caution">
    <text evidence="8">The sequence shown here is derived from an EMBL/GenBank/DDBJ whole genome shotgun (WGS) entry which is preliminary data.</text>
</comment>
<dbReference type="GeneID" id="93095119"/>
<proteinExistence type="inferred from homology"/>
<comment type="function">
    <text evidence="7">Catalyzes the hydrolysis of inorganic pyrophosphate (PPi) forming two phosphate ions.</text>
</comment>
<dbReference type="eggNOG" id="COG0221">
    <property type="taxonomic scope" value="Bacteria"/>
</dbReference>
<evidence type="ECO:0000256" key="4">
    <source>
        <dbReference type="ARBA" id="ARBA00022801"/>
    </source>
</evidence>
<dbReference type="InterPro" id="IPR036649">
    <property type="entry name" value="Pyrophosphatase_sf"/>
</dbReference>
<gene>
    <name evidence="7" type="primary">ppa</name>
    <name evidence="8" type="ORF">BMON_1804</name>
</gene>
<feature type="binding site" evidence="7">
    <location>
        <position position="12"/>
    </location>
    <ligand>
        <name>Mg(2+)</name>
        <dbReference type="ChEBI" id="CHEBI:18420"/>
        <label>2</label>
    </ligand>
</feature>
<feature type="binding site" evidence="7">
    <location>
        <position position="93"/>
    </location>
    <ligand>
        <name>Mg(2+)</name>
        <dbReference type="ChEBI" id="CHEBI:18420"/>
        <label>1</label>
    </ligand>
</feature>
<feature type="active site" description="Proton acceptor" evidence="7">
    <location>
        <position position="93"/>
    </location>
</feature>
<feature type="binding site" evidence="7">
    <location>
        <position position="34"/>
    </location>
    <ligand>
        <name>substrate</name>
    </ligand>
</feature>
<keyword evidence="2 7" id="KW-0963">Cytoplasm</keyword>
<dbReference type="InterPro" id="IPR008162">
    <property type="entry name" value="Pyrophosphatase"/>
</dbReference>
<dbReference type="HAMAP" id="MF_00209">
    <property type="entry name" value="Inorganic_PPase"/>
    <property type="match status" value="1"/>
</dbReference>
<feature type="binding site" evidence="7">
    <location>
        <position position="61"/>
    </location>
    <ligand>
        <name>Mg(2+)</name>
        <dbReference type="ChEBI" id="CHEBI:18420"/>
        <label>1</label>
    </ligand>
</feature>
<evidence type="ECO:0000313" key="8">
    <source>
        <dbReference type="EMBL" id="KFI75028.1"/>
    </source>
</evidence>
<dbReference type="EMBL" id="JGZE01000020">
    <property type="protein sequence ID" value="KFI75028.1"/>
    <property type="molecule type" value="Genomic_DNA"/>
</dbReference>
<dbReference type="GO" id="GO:0006796">
    <property type="term" value="P:phosphate-containing compound metabolic process"/>
    <property type="evidence" value="ECO:0007669"/>
    <property type="project" value="InterPro"/>
</dbReference>
<comment type="catalytic activity">
    <reaction evidence="6 7">
        <text>diphosphate + H2O = 2 phosphate + H(+)</text>
        <dbReference type="Rhea" id="RHEA:24576"/>
        <dbReference type="ChEBI" id="CHEBI:15377"/>
        <dbReference type="ChEBI" id="CHEBI:15378"/>
        <dbReference type="ChEBI" id="CHEBI:33019"/>
        <dbReference type="ChEBI" id="CHEBI:43474"/>
        <dbReference type="EC" id="3.6.1.1"/>
    </reaction>
</comment>
<comment type="subunit">
    <text evidence="7">Homohexamer.</text>
</comment>
<dbReference type="AlphaFoldDB" id="A0A087BVH8"/>
<feature type="binding site" evidence="7">
    <location>
        <position position="93"/>
    </location>
    <ligand>
        <name>Mg(2+)</name>
        <dbReference type="ChEBI" id="CHEBI:18420"/>
        <label>3</label>
    </ligand>
</feature>
<dbReference type="PROSITE" id="PS00387">
    <property type="entry name" value="PPASE"/>
    <property type="match status" value="1"/>
</dbReference>
<sequence length="164" mass="18320">MSATKTLSVLVEIPRGERNKYEMDHETGRIKLDRTLFTSMGYPADYGYVEGTLGEDGDPLDALVLDEVPVFPGCLINARPIGLFVMTDEHGPDSKVICVPDDIRYEGVQGLDDVSDWKKAEIKHFFSNYKSIEPGKHVDSDLSWADLPAAQQEIAEAFDRANRK</sequence>
<dbReference type="FunFam" id="3.90.80.10:FF:000003">
    <property type="entry name" value="Inorganic pyrophosphatase"/>
    <property type="match status" value="1"/>
</dbReference>
<dbReference type="Gene3D" id="3.90.80.10">
    <property type="entry name" value="Inorganic pyrophosphatase"/>
    <property type="match status" value="1"/>
</dbReference>
<evidence type="ECO:0000256" key="6">
    <source>
        <dbReference type="ARBA" id="ARBA00047820"/>
    </source>
</evidence>
<dbReference type="EC" id="3.6.1.1" evidence="7"/>